<keyword evidence="2" id="KW-1185">Reference proteome</keyword>
<proteinExistence type="predicted"/>
<evidence type="ECO:0000313" key="1">
    <source>
        <dbReference type="EMBL" id="ASV75088.1"/>
    </source>
</evidence>
<protein>
    <submittedName>
        <fullName evidence="1">Uncharacterized protein</fullName>
    </submittedName>
</protein>
<organism evidence="1 2">
    <name type="scientific">Thermogutta terrifontis</name>
    <dbReference type="NCBI Taxonomy" id="1331910"/>
    <lineage>
        <taxon>Bacteria</taxon>
        <taxon>Pseudomonadati</taxon>
        <taxon>Planctomycetota</taxon>
        <taxon>Planctomycetia</taxon>
        <taxon>Pirellulales</taxon>
        <taxon>Thermoguttaceae</taxon>
        <taxon>Thermogutta</taxon>
    </lineage>
</organism>
<dbReference type="KEGG" id="ttf:THTE_2486"/>
<dbReference type="Proteomes" id="UP000215086">
    <property type="component" value="Chromosome"/>
</dbReference>
<sequence>MDSGLIKELVLRQSCVAWVLIRTIRSSRFGINAIFSGRKQANIRVFMEKLQ</sequence>
<gene>
    <name evidence="1" type="ORF">THTE_2486</name>
</gene>
<dbReference type="EMBL" id="CP018477">
    <property type="protein sequence ID" value="ASV75088.1"/>
    <property type="molecule type" value="Genomic_DNA"/>
</dbReference>
<evidence type="ECO:0000313" key="2">
    <source>
        <dbReference type="Proteomes" id="UP000215086"/>
    </source>
</evidence>
<reference evidence="1 2" key="1">
    <citation type="journal article" name="Front. Microbiol.">
        <title>Sugar Metabolism of the First Thermophilic Planctomycete Thermogutta terrifontis: Comparative Genomic and Transcriptomic Approaches.</title>
        <authorList>
            <person name="Elcheninov A.G."/>
            <person name="Menzel P."/>
            <person name="Gudbergsdottir S.R."/>
            <person name="Slesarev A.I."/>
            <person name="Kadnikov V.V."/>
            <person name="Krogh A."/>
            <person name="Bonch-Osmolovskaya E.A."/>
            <person name="Peng X."/>
            <person name="Kublanov I.V."/>
        </authorList>
    </citation>
    <scope>NUCLEOTIDE SEQUENCE [LARGE SCALE GENOMIC DNA]</scope>
    <source>
        <strain evidence="1 2">R1</strain>
    </source>
</reference>
<accession>A0A286RGJ5</accession>
<dbReference type="AlphaFoldDB" id="A0A286RGJ5"/>
<name>A0A286RGJ5_9BACT</name>